<dbReference type="Proteomes" id="UP000095280">
    <property type="component" value="Unplaced"/>
</dbReference>
<sequence length="40" mass="4342">MLDSSQAQGTCEWTYLGVSTTSVNSAFTFGGYVYTTRPTI</sequence>
<evidence type="ECO:0000313" key="2">
    <source>
        <dbReference type="WBParaSite" id="maker-unitig_31259-snap-gene-0.0-mRNA-1"/>
    </source>
</evidence>
<proteinExistence type="predicted"/>
<protein>
    <submittedName>
        <fullName evidence="2">Uncharacterized protein</fullName>
    </submittedName>
</protein>
<organism evidence="1 2">
    <name type="scientific">Macrostomum lignano</name>
    <dbReference type="NCBI Taxonomy" id="282301"/>
    <lineage>
        <taxon>Eukaryota</taxon>
        <taxon>Metazoa</taxon>
        <taxon>Spiralia</taxon>
        <taxon>Lophotrochozoa</taxon>
        <taxon>Platyhelminthes</taxon>
        <taxon>Rhabditophora</taxon>
        <taxon>Macrostomorpha</taxon>
        <taxon>Macrostomida</taxon>
        <taxon>Macrostomidae</taxon>
        <taxon>Macrostomum</taxon>
    </lineage>
</organism>
<accession>A0A1I8FE37</accession>
<dbReference type="WBParaSite" id="maker-unitig_31259-snap-gene-0.0-mRNA-1">
    <property type="protein sequence ID" value="maker-unitig_31259-snap-gene-0.0-mRNA-1"/>
    <property type="gene ID" value="maker-unitig_31259-snap-gene-0.0"/>
</dbReference>
<dbReference type="AlphaFoldDB" id="A0A1I8FE37"/>
<name>A0A1I8FE37_9PLAT</name>
<reference evidence="2" key="1">
    <citation type="submission" date="2016-11" db="UniProtKB">
        <authorList>
            <consortium name="WormBaseParasite"/>
        </authorList>
    </citation>
    <scope>IDENTIFICATION</scope>
</reference>
<keyword evidence="1" id="KW-1185">Reference proteome</keyword>
<evidence type="ECO:0000313" key="1">
    <source>
        <dbReference type="Proteomes" id="UP000095280"/>
    </source>
</evidence>